<dbReference type="Proteomes" id="UP000509418">
    <property type="component" value="Chromosome"/>
</dbReference>
<dbReference type="EMBL" id="CP056041">
    <property type="protein sequence ID" value="QKZ20582.1"/>
    <property type="molecule type" value="Genomic_DNA"/>
</dbReference>
<dbReference type="AlphaFoldDB" id="A0A7H8TCA8"/>
<proteinExistence type="predicted"/>
<sequence length="118" mass="12791">MRNPIRPLLLWWGQALGAVGTVEDVVSTVRDRRLTKADAEQLTASARNTALAKAREGCTHTPKCPPTSAPDRTTAAEIWSDDACVYLCNGLVLAAKEIKAPDSLSGLYTPMPKKERTL</sequence>
<keyword evidence="3" id="KW-1185">Reference proteome</keyword>
<reference evidence="2 3" key="1">
    <citation type="submission" date="2020-06" db="EMBL/GenBank/DDBJ databases">
        <title>Genome mining for natural products.</title>
        <authorList>
            <person name="Zhang B."/>
            <person name="Shi J."/>
            <person name="Ge H."/>
        </authorList>
    </citation>
    <scope>NUCLEOTIDE SEQUENCE [LARGE SCALE GENOMIC DNA]</scope>
    <source>
        <strain evidence="2 3">NA02069</strain>
    </source>
</reference>
<feature type="region of interest" description="Disordered" evidence="1">
    <location>
        <begin position="53"/>
        <end position="72"/>
    </location>
</feature>
<dbReference type="RefSeq" id="WP_176576546.1">
    <property type="nucleotide sequence ID" value="NZ_CBDRGH010000059.1"/>
</dbReference>
<gene>
    <name evidence="2" type="ORF">HUT05_26510</name>
</gene>
<organism evidence="2 3">
    <name type="scientific">Streptomyces chartreusis</name>
    <dbReference type="NCBI Taxonomy" id="1969"/>
    <lineage>
        <taxon>Bacteria</taxon>
        <taxon>Bacillati</taxon>
        <taxon>Actinomycetota</taxon>
        <taxon>Actinomycetes</taxon>
        <taxon>Kitasatosporales</taxon>
        <taxon>Streptomycetaceae</taxon>
        <taxon>Streptomyces</taxon>
    </lineage>
</organism>
<evidence type="ECO:0000313" key="3">
    <source>
        <dbReference type="Proteomes" id="UP000509418"/>
    </source>
</evidence>
<protein>
    <submittedName>
        <fullName evidence="2">Uncharacterized protein</fullName>
    </submittedName>
</protein>
<evidence type="ECO:0000256" key="1">
    <source>
        <dbReference type="SAM" id="MobiDB-lite"/>
    </source>
</evidence>
<accession>A0A7H8TCA8</accession>
<evidence type="ECO:0000313" key="2">
    <source>
        <dbReference type="EMBL" id="QKZ20582.1"/>
    </source>
</evidence>
<name>A0A7H8TCA8_STRCX</name>